<evidence type="ECO:0000313" key="4">
    <source>
        <dbReference type="Proteomes" id="UP000664698"/>
    </source>
</evidence>
<dbReference type="PANTHER" id="PTHR37302">
    <property type="entry name" value="SLR1116 PROTEIN"/>
    <property type="match status" value="1"/>
</dbReference>
<dbReference type="SUPFAM" id="SSF109854">
    <property type="entry name" value="DinB/YfiT-like putative metalloenzymes"/>
    <property type="match status" value="1"/>
</dbReference>
<name>A0ABS3BKW6_9BACT</name>
<dbReference type="EMBL" id="JAFKCW010000001">
    <property type="protein sequence ID" value="MBN7799948.1"/>
    <property type="molecule type" value="Genomic_DNA"/>
</dbReference>
<reference evidence="3 4" key="1">
    <citation type="submission" date="2021-03" db="EMBL/GenBank/DDBJ databases">
        <title>novel species isolated from a fishpond in China.</title>
        <authorList>
            <person name="Lu H."/>
            <person name="Cai Z."/>
        </authorList>
    </citation>
    <scope>NUCLEOTIDE SEQUENCE [LARGE SCALE GENOMIC DNA]</scope>
    <source>
        <strain evidence="3 4">JCM 31546</strain>
    </source>
</reference>
<dbReference type="Pfam" id="PF05163">
    <property type="entry name" value="DinB"/>
    <property type="match status" value="1"/>
</dbReference>
<dbReference type="PANTHER" id="PTHR37302:SF3">
    <property type="entry name" value="DAMAGE-INDUCIBLE PROTEIN DINB"/>
    <property type="match status" value="1"/>
</dbReference>
<evidence type="ECO:0000256" key="2">
    <source>
        <dbReference type="ARBA" id="ARBA00022723"/>
    </source>
</evidence>
<dbReference type="Gene3D" id="1.20.120.450">
    <property type="entry name" value="dinb family like domain"/>
    <property type="match status" value="1"/>
</dbReference>
<dbReference type="InterPro" id="IPR007837">
    <property type="entry name" value="DinB"/>
</dbReference>
<keyword evidence="2" id="KW-0479">Metal-binding</keyword>
<protein>
    <submittedName>
        <fullName evidence="3">Damage-inducible protein DinB</fullName>
    </submittedName>
</protein>
<organism evidence="3 4">
    <name type="scientific">Algoriphagus aestuariicola</name>
    <dbReference type="NCBI Taxonomy" id="1852016"/>
    <lineage>
        <taxon>Bacteria</taxon>
        <taxon>Pseudomonadati</taxon>
        <taxon>Bacteroidota</taxon>
        <taxon>Cytophagia</taxon>
        <taxon>Cytophagales</taxon>
        <taxon>Cyclobacteriaceae</taxon>
        <taxon>Algoriphagus</taxon>
    </lineage>
</organism>
<evidence type="ECO:0000313" key="3">
    <source>
        <dbReference type="EMBL" id="MBN7799948.1"/>
    </source>
</evidence>
<dbReference type="InterPro" id="IPR034660">
    <property type="entry name" value="DinB/YfiT-like"/>
</dbReference>
<evidence type="ECO:0000256" key="1">
    <source>
        <dbReference type="ARBA" id="ARBA00008635"/>
    </source>
</evidence>
<dbReference type="RefSeq" id="WP_206567917.1">
    <property type="nucleotide sequence ID" value="NZ_JAFKCW010000001.1"/>
</dbReference>
<comment type="caution">
    <text evidence="3">The sequence shown here is derived from an EMBL/GenBank/DDBJ whole genome shotgun (WGS) entry which is preliminary data.</text>
</comment>
<dbReference type="Proteomes" id="UP000664698">
    <property type="component" value="Unassembled WGS sequence"/>
</dbReference>
<accession>A0ABS3BKW6</accession>
<proteinExistence type="inferred from homology"/>
<sequence length="147" mass="17233">MKLLIKDLFAYNHQVNQTLEERFRSYDYKLDLETMRLASHMLNAHQIWVDRVEGRSSLKSPWEDFPLDAFGSRNHELHVLTENLLESKDLQGTVRFKTFAGVEFEKKIADILVHVVNHSTYHRGQIAFLMRKGGLEPVSTDYINWAK</sequence>
<keyword evidence="4" id="KW-1185">Reference proteome</keyword>
<gene>
    <name evidence="3" type="ORF">J0A67_03700</name>
</gene>
<comment type="similarity">
    <text evidence="1">Belongs to the DinB family.</text>
</comment>